<keyword evidence="3 6" id="KW-0067">ATP-binding</keyword>
<dbReference type="InterPro" id="IPR015413">
    <property type="entry name" value="Methionyl/Leucyl_tRNA_Synth"/>
</dbReference>
<evidence type="ECO:0000256" key="1">
    <source>
        <dbReference type="ARBA" id="ARBA00022598"/>
    </source>
</evidence>
<evidence type="ECO:0000256" key="4">
    <source>
        <dbReference type="ARBA" id="ARBA00022917"/>
    </source>
</evidence>
<dbReference type="GO" id="GO:0004825">
    <property type="term" value="F:methionine-tRNA ligase activity"/>
    <property type="evidence" value="ECO:0007669"/>
    <property type="project" value="InterPro"/>
</dbReference>
<name>A0A504Z587_FASGI</name>
<dbReference type="AlphaFoldDB" id="A0A504Z587"/>
<comment type="caution">
    <text evidence="9">The sequence shown here is derived from an EMBL/GenBank/DDBJ whole genome shotgun (WGS) entry which is preliminary data.</text>
</comment>
<organism evidence="9 10">
    <name type="scientific">Fasciola gigantica</name>
    <name type="common">Giant liver fluke</name>
    <dbReference type="NCBI Taxonomy" id="46835"/>
    <lineage>
        <taxon>Eukaryota</taxon>
        <taxon>Metazoa</taxon>
        <taxon>Spiralia</taxon>
        <taxon>Lophotrochozoa</taxon>
        <taxon>Platyhelminthes</taxon>
        <taxon>Trematoda</taxon>
        <taxon>Digenea</taxon>
        <taxon>Plagiorchiida</taxon>
        <taxon>Echinostomata</taxon>
        <taxon>Echinostomatoidea</taxon>
        <taxon>Fasciolidae</taxon>
        <taxon>Fasciola</taxon>
    </lineage>
</organism>
<protein>
    <submittedName>
        <fullName evidence="9">Putative Methionine-tRNA synthetase</fullName>
    </submittedName>
</protein>
<dbReference type="GO" id="GO:0006431">
    <property type="term" value="P:methionyl-tRNA aminoacylation"/>
    <property type="evidence" value="ECO:0007669"/>
    <property type="project" value="TreeGrafter"/>
</dbReference>
<evidence type="ECO:0000259" key="8">
    <source>
        <dbReference type="Pfam" id="PF09334"/>
    </source>
</evidence>
<dbReference type="InterPro" id="IPR023457">
    <property type="entry name" value="Met-tRNA_synth_2"/>
</dbReference>
<evidence type="ECO:0000256" key="2">
    <source>
        <dbReference type="ARBA" id="ARBA00022741"/>
    </source>
</evidence>
<evidence type="ECO:0000256" key="5">
    <source>
        <dbReference type="ARBA" id="ARBA00023146"/>
    </source>
</evidence>
<evidence type="ECO:0000256" key="7">
    <source>
        <dbReference type="SAM" id="SignalP"/>
    </source>
</evidence>
<keyword evidence="7" id="KW-0732">Signal</keyword>
<dbReference type="EMBL" id="SUNJ01000517">
    <property type="protein sequence ID" value="TPP67591.1"/>
    <property type="molecule type" value="Genomic_DNA"/>
</dbReference>
<dbReference type="OrthoDB" id="5844513at2759"/>
<keyword evidence="4 6" id="KW-0648">Protein biosynthesis</keyword>
<dbReference type="PANTHER" id="PTHR43326:SF1">
    <property type="entry name" value="METHIONINE--TRNA LIGASE, MITOCHONDRIAL"/>
    <property type="match status" value="1"/>
</dbReference>
<dbReference type="Proteomes" id="UP000316759">
    <property type="component" value="Unassembled WGS sequence"/>
</dbReference>
<dbReference type="Gene3D" id="3.40.50.620">
    <property type="entry name" value="HUPs"/>
    <property type="match status" value="1"/>
</dbReference>
<feature type="chain" id="PRO_5021418840" evidence="7">
    <location>
        <begin position="30"/>
        <end position="276"/>
    </location>
</feature>
<evidence type="ECO:0000313" key="9">
    <source>
        <dbReference type="EMBL" id="TPP67591.1"/>
    </source>
</evidence>
<dbReference type="Pfam" id="PF09334">
    <property type="entry name" value="tRNA-synt_1g"/>
    <property type="match status" value="1"/>
</dbReference>
<proteinExistence type="inferred from homology"/>
<keyword evidence="5 6" id="KW-0030">Aminoacyl-tRNA synthetase</keyword>
<dbReference type="GO" id="GO:0005524">
    <property type="term" value="F:ATP binding"/>
    <property type="evidence" value="ECO:0007669"/>
    <property type="project" value="UniProtKB-KW"/>
</dbReference>
<keyword evidence="1 6" id="KW-0436">Ligase</keyword>
<dbReference type="InterPro" id="IPR014729">
    <property type="entry name" value="Rossmann-like_a/b/a_fold"/>
</dbReference>
<keyword evidence="10" id="KW-1185">Reference proteome</keyword>
<dbReference type="SUPFAM" id="SSF52374">
    <property type="entry name" value="Nucleotidylyl transferase"/>
    <property type="match status" value="1"/>
</dbReference>
<dbReference type="STRING" id="46835.A0A504Z587"/>
<sequence length="276" mass="31199">MIAVCFIPFSVISLVTLTTLISEPHLGHAFTLCLADAWAHYAQLRGNPALLPFAPTRPSKSFKLFKKQVPSSILLTSGTDEHGTKVAQAAKLYRKSPKAYVDEISPLFKMLCQRNSVALSDFIRTTDERHKKAVEAFWSRLDASGHIYESSYSGWYSVSDETFYSDWEIATPTQRTSGQGRSFPDRNVTRVAIETGSPVEWMEERTYMFRVTAFKRQLHEWLDSGGRCLPKVMVSVDKLRNEEHSCLNIIPHPNGVVLIPARKARSILGRFDCLNK</sequence>
<gene>
    <name evidence="9" type="ORF">FGIG_12242</name>
</gene>
<dbReference type="PANTHER" id="PTHR43326">
    <property type="entry name" value="METHIONYL-TRNA SYNTHETASE"/>
    <property type="match status" value="1"/>
</dbReference>
<evidence type="ECO:0000313" key="10">
    <source>
        <dbReference type="Proteomes" id="UP000316759"/>
    </source>
</evidence>
<reference evidence="9 10" key="1">
    <citation type="submission" date="2019-04" db="EMBL/GenBank/DDBJ databases">
        <title>Annotation for the trematode Fasciola gigantica.</title>
        <authorList>
            <person name="Choi Y.-J."/>
        </authorList>
    </citation>
    <scope>NUCLEOTIDE SEQUENCE [LARGE SCALE GENOMIC DNA]</scope>
    <source>
        <strain evidence="9">Uganda_cow_1</strain>
    </source>
</reference>
<evidence type="ECO:0000256" key="6">
    <source>
        <dbReference type="RuleBase" id="RU363039"/>
    </source>
</evidence>
<feature type="domain" description="Methionyl/Leucyl tRNA synthetase" evidence="8">
    <location>
        <begin position="65"/>
        <end position="225"/>
    </location>
</feature>
<comment type="similarity">
    <text evidence="6">Belongs to the class-I aminoacyl-tRNA synthetase family.</text>
</comment>
<evidence type="ECO:0000256" key="3">
    <source>
        <dbReference type="ARBA" id="ARBA00022840"/>
    </source>
</evidence>
<dbReference type="Gene3D" id="2.170.220.10">
    <property type="match status" value="1"/>
</dbReference>
<feature type="signal peptide" evidence="7">
    <location>
        <begin position="1"/>
        <end position="29"/>
    </location>
</feature>
<accession>A0A504Z587</accession>
<keyword evidence="2 6" id="KW-0547">Nucleotide-binding</keyword>